<gene>
    <name evidence="8" type="ORF">T459_15076</name>
</gene>
<evidence type="ECO:0000259" key="7">
    <source>
        <dbReference type="Pfam" id="PF00931"/>
    </source>
</evidence>
<dbReference type="Proteomes" id="UP000222542">
    <property type="component" value="Unassembled WGS sequence"/>
</dbReference>
<dbReference type="GO" id="GO:0043531">
    <property type="term" value="F:ADP binding"/>
    <property type="evidence" value="ECO:0007669"/>
    <property type="project" value="InterPro"/>
</dbReference>
<evidence type="ECO:0000256" key="1">
    <source>
        <dbReference type="ARBA" id="ARBA00004170"/>
    </source>
</evidence>
<comment type="similarity">
    <text evidence="2">Belongs to the disease resistance NB-LRR family.</text>
</comment>
<name>A0A2G2ZJF9_CAPAN</name>
<accession>A0A2G2ZJF9</accession>
<dbReference type="InterPro" id="IPR042197">
    <property type="entry name" value="Apaf_helical"/>
</dbReference>
<keyword evidence="5" id="KW-0175">Coiled coil</keyword>
<dbReference type="PANTHER" id="PTHR23155:SF1228">
    <property type="entry name" value="NB-ARC DOMAIN CONTAINING PROTEIN, EXPRESSED"/>
    <property type="match status" value="1"/>
</dbReference>
<keyword evidence="6" id="KW-0472">Membrane</keyword>
<evidence type="ECO:0000256" key="4">
    <source>
        <dbReference type="ARBA" id="ARBA00022737"/>
    </source>
</evidence>
<dbReference type="PANTHER" id="PTHR23155">
    <property type="entry name" value="DISEASE RESISTANCE PROTEIN RP"/>
    <property type="match status" value="1"/>
</dbReference>
<dbReference type="InterPro" id="IPR002182">
    <property type="entry name" value="NB-ARC"/>
</dbReference>
<dbReference type="GO" id="GO:0016020">
    <property type="term" value="C:membrane"/>
    <property type="evidence" value="ECO:0007669"/>
    <property type="project" value="UniProtKB-SubCell"/>
</dbReference>
<dbReference type="InterPro" id="IPR027417">
    <property type="entry name" value="P-loop_NTPase"/>
</dbReference>
<keyword evidence="4" id="KW-0677">Repeat</keyword>
<comment type="subcellular location">
    <subcellularLocation>
        <location evidence="1">Membrane</location>
        <topology evidence="1">Peripheral membrane protein</topology>
    </subcellularLocation>
</comment>
<dbReference type="GO" id="GO:0006952">
    <property type="term" value="P:defense response"/>
    <property type="evidence" value="ECO:0007669"/>
    <property type="project" value="InterPro"/>
</dbReference>
<dbReference type="STRING" id="4072.A0A2G2ZJF9"/>
<dbReference type="Gene3D" id="1.10.10.10">
    <property type="entry name" value="Winged helix-like DNA-binding domain superfamily/Winged helix DNA-binding domain"/>
    <property type="match status" value="1"/>
</dbReference>
<evidence type="ECO:0000313" key="9">
    <source>
        <dbReference type="Proteomes" id="UP000222542"/>
    </source>
</evidence>
<keyword evidence="3" id="KW-0433">Leucine-rich repeat</keyword>
<organism evidence="8 9">
    <name type="scientific">Capsicum annuum</name>
    <name type="common">Capsicum pepper</name>
    <dbReference type="NCBI Taxonomy" id="4072"/>
    <lineage>
        <taxon>Eukaryota</taxon>
        <taxon>Viridiplantae</taxon>
        <taxon>Streptophyta</taxon>
        <taxon>Embryophyta</taxon>
        <taxon>Tracheophyta</taxon>
        <taxon>Spermatophyta</taxon>
        <taxon>Magnoliopsida</taxon>
        <taxon>eudicotyledons</taxon>
        <taxon>Gunneridae</taxon>
        <taxon>Pentapetalae</taxon>
        <taxon>asterids</taxon>
        <taxon>lamiids</taxon>
        <taxon>Solanales</taxon>
        <taxon>Solanaceae</taxon>
        <taxon>Solanoideae</taxon>
        <taxon>Capsiceae</taxon>
        <taxon>Capsicum</taxon>
    </lineage>
</organism>
<comment type="caution">
    <text evidence="8">The sequence shown here is derived from an EMBL/GenBank/DDBJ whole genome shotgun (WGS) entry which is preliminary data.</text>
</comment>
<evidence type="ECO:0000256" key="5">
    <source>
        <dbReference type="ARBA" id="ARBA00023054"/>
    </source>
</evidence>
<protein>
    <recommendedName>
        <fullName evidence="7">NB-ARC domain-containing protein</fullName>
    </recommendedName>
</protein>
<dbReference type="InterPro" id="IPR036388">
    <property type="entry name" value="WH-like_DNA-bd_sf"/>
</dbReference>
<reference evidence="8 9" key="2">
    <citation type="journal article" date="2017" name="Genome Biol.">
        <title>New reference genome sequences of hot pepper reveal the massive evolution of plant disease-resistance genes by retroduplication.</title>
        <authorList>
            <person name="Kim S."/>
            <person name="Park J."/>
            <person name="Yeom S.I."/>
            <person name="Kim Y.M."/>
            <person name="Seo E."/>
            <person name="Kim K.T."/>
            <person name="Kim M.S."/>
            <person name="Lee J.M."/>
            <person name="Cheong K."/>
            <person name="Shin H.S."/>
            <person name="Kim S.B."/>
            <person name="Han K."/>
            <person name="Lee J."/>
            <person name="Park M."/>
            <person name="Lee H.A."/>
            <person name="Lee H.Y."/>
            <person name="Lee Y."/>
            <person name="Oh S."/>
            <person name="Lee J.H."/>
            <person name="Choi E."/>
            <person name="Choi E."/>
            <person name="Lee S.E."/>
            <person name="Jeon J."/>
            <person name="Kim H."/>
            <person name="Choi G."/>
            <person name="Song H."/>
            <person name="Lee J."/>
            <person name="Lee S.C."/>
            <person name="Kwon J.K."/>
            <person name="Lee H.Y."/>
            <person name="Koo N."/>
            <person name="Hong Y."/>
            <person name="Kim R.W."/>
            <person name="Kang W.H."/>
            <person name="Huh J.H."/>
            <person name="Kang B.C."/>
            <person name="Yang T.J."/>
            <person name="Lee Y.H."/>
            <person name="Bennetzen J.L."/>
            <person name="Choi D."/>
        </authorList>
    </citation>
    <scope>NUCLEOTIDE SEQUENCE [LARGE SCALE GENOMIC DNA]</scope>
    <source>
        <strain evidence="9">cv. CM334</strain>
    </source>
</reference>
<dbReference type="SUPFAM" id="SSF52540">
    <property type="entry name" value="P-loop containing nucleoside triphosphate hydrolases"/>
    <property type="match status" value="1"/>
</dbReference>
<dbReference type="Gene3D" id="3.40.50.300">
    <property type="entry name" value="P-loop containing nucleotide triphosphate hydrolases"/>
    <property type="match status" value="1"/>
</dbReference>
<evidence type="ECO:0000256" key="6">
    <source>
        <dbReference type="ARBA" id="ARBA00023136"/>
    </source>
</evidence>
<dbReference type="GO" id="GO:0005524">
    <property type="term" value="F:ATP binding"/>
    <property type="evidence" value="ECO:0007669"/>
    <property type="project" value="UniProtKB-KW"/>
</dbReference>
<feature type="domain" description="NB-ARC" evidence="7">
    <location>
        <begin position="28"/>
        <end position="127"/>
    </location>
</feature>
<proteinExistence type="inferred from homology"/>
<evidence type="ECO:0000313" key="8">
    <source>
        <dbReference type="EMBL" id="PHT82061.1"/>
    </source>
</evidence>
<evidence type="ECO:0000256" key="3">
    <source>
        <dbReference type="ARBA" id="ARBA00022614"/>
    </source>
</evidence>
<sequence>MSTIFANSPNKPVENKSAIAGKIIIGFEEETEWIIQKLTSGPSELDAISIVRMLGLGKTTLAYKVYTEKAVVDHFDICTWYTVDQECNEKNLLQKIFNQIISLKGRVGEDAIDDDVADKLRKHLFRKSLEESWELLEKRVFGEECCHDELKDVGDKIAQKCGGLPLDEDEVMKVIQLSYDHLSDHLKSCLIYLASYPKDEDIWIYELKELWSIEGLVEPTDLKSVEEVMKIRCYVE</sequence>
<dbReference type="AlphaFoldDB" id="A0A2G2ZJF9"/>
<dbReference type="InterPro" id="IPR044974">
    <property type="entry name" value="Disease_R_plants"/>
</dbReference>
<dbReference type="Pfam" id="PF00931">
    <property type="entry name" value="NB-ARC"/>
    <property type="match status" value="1"/>
</dbReference>
<reference evidence="8 9" key="1">
    <citation type="journal article" date="2014" name="Nat. Genet.">
        <title>Genome sequence of the hot pepper provides insights into the evolution of pungency in Capsicum species.</title>
        <authorList>
            <person name="Kim S."/>
            <person name="Park M."/>
            <person name="Yeom S.I."/>
            <person name="Kim Y.M."/>
            <person name="Lee J.M."/>
            <person name="Lee H.A."/>
            <person name="Seo E."/>
            <person name="Choi J."/>
            <person name="Cheong K."/>
            <person name="Kim K.T."/>
            <person name="Jung K."/>
            <person name="Lee G.W."/>
            <person name="Oh S.K."/>
            <person name="Bae C."/>
            <person name="Kim S.B."/>
            <person name="Lee H.Y."/>
            <person name="Kim S.Y."/>
            <person name="Kim M.S."/>
            <person name="Kang B.C."/>
            <person name="Jo Y.D."/>
            <person name="Yang H.B."/>
            <person name="Jeong H.J."/>
            <person name="Kang W.H."/>
            <person name="Kwon J.K."/>
            <person name="Shin C."/>
            <person name="Lim J.Y."/>
            <person name="Park J.H."/>
            <person name="Huh J.H."/>
            <person name="Kim J.S."/>
            <person name="Kim B.D."/>
            <person name="Cohen O."/>
            <person name="Paran I."/>
            <person name="Suh M.C."/>
            <person name="Lee S.B."/>
            <person name="Kim Y.K."/>
            <person name="Shin Y."/>
            <person name="Noh S.J."/>
            <person name="Park J."/>
            <person name="Seo Y.S."/>
            <person name="Kwon S.Y."/>
            <person name="Kim H.A."/>
            <person name="Park J.M."/>
            <person name="Kim H.J."/>
            <person name="Choi S.B."/>
            <person name="Bosland P.W."/>
            <person name="Reeves G."/>
            <person name="Jo S.H."/>
            <person name="Lee B.W."/>
            <person name="Cho H.T."/>
            <person name="Choi H.S."/>
            <person name="Lee M.S."/>
            <person name="Yu Y."/>
            <person name="Do Choi Y."/>
            <person name="Park B.S."/>
            <person name="van Deynze A."/>
            <person name="Ashrafi H."/>
            <person name="Hill T."/>
            <person name="Kim W.T."/>
            <person name="Pai H.S."/>
            <person name="Ahn H.K."/>
            <person name="Yeam I."/>
            <person name="Giovannoni J.J."/>
            <person name="Rose J.K."/>
            <person name="Sorensen I."/>
            <person name="Lee S.J."/>
            <person name="Kim R.W."/>
            <person name="Choi I.Y."/>
            <person name="Choi B.S."/>
            <person name="Lim J.S."/>
            <person name="Lee Y.H."/>
            <person name="Choi D."/>
        </authorList>
    </citation>
    <scope>NUCLEOTIDE SEQUENCE [LARGE SCALE GENOMIC DNA]</scope>
    <source>
        <strain evidence="9">cv. CM334</strain>
    </source>
</reference>
<dbReference type="EMBL" id="AYRZ02000005">
    <property type="protein sequence ID" value="PHT82061.1"/>
    <property type="molecule type" value="Genomic_DNA"/>
</dbReference>
<evidence type="ECO:0000256" key="2">
    <source>
        <dbReference type="ARBA" id="ARBA00008894"/>
    </source>
</evidence>
<dbReference type="Gramene" id="PHT82061">
    <property type="protein sequence ID" value="PHT82061"/>
    <property type="gene ID" value="T459_15076"/>
</dbReference>
<keyword evidence="9" id="KW-1185">Reference proteome</keyword>
<dbReference type="Gene3D" id="1.10.8.430">
    <property type="entry name" value="Helical domain of apoptotic protease-activating factors"/>
    <property type="match status" value="1"/>
</dbReference>